<dbReference type="OrthoDB" id="1737613at2759"/>
<feature type="domain" description="Enoyl-CoA hydratase/isomerase" evidence="4">
    <location>
        <begin position="26"/>
        <end position="368"/>
    </location>
</feature>
<evidence type="ECO:0000259" key="4">
    <source>
        <dbReference type="Pfam" id="PF16113"/>
    </source>
</evidence>
<evidence type="ECO:0000313" key="5">
    <source>
        <dbReference type="EMBL" id="PCH37709.1"/>
    </source>
</evidence>
<dbReference type="CDD" id="cd06558">
    <property type="entry name" value="crotonase-like"/>
    <property type="match status" value="1"/>
</dbReference>
<dbReference type="PROSITE" id="PS00166">
    <property type="entry name" value="ENOYL_COA_HYDRATASE"/>
    <property type="match status" value="1"/>
</dbReference>
<dbReference type="Gene3D" id="3.90.226.10">
    <property type="entry name" value="2-enoyl-CoA Hydratase, Chain A, domain 1"/>
    <property type="match status" value="1"/>
</dbReference>
<protein>
    <recommendedName>
        <fullName evidence="2">3-hydroxyisobutyryl-CoA hydrolase</fullName>
        <ecNumber evidence="2">3.1.2.4</ecNumber>
    </recommendedName>
</protein>
<dbReference type="InterPro" id="IPR032259">
    <property type="entry name" value="HIBYL-CoA-H"/>
</dbReference>
<dbReference type="InterPro" id="IPR045004">
    <property type="entry name" value="ECH_dom"/>
</dbReference>
<gene>
    <name evidence="5" type="ORF">WOLCODRAFT_22787</name>
</gene>
<reference evidence="5 6" key="1">
    <citation type="journal article" date="2012" name="Science">
        <title>The Paleozoic origin of enzymatic lignin decomposition reconstructed from 31 fungal genomes.</title>
        <authorList>
            <person name="Floudas D."/>
            <person name="Binder M."/>
            <person name="Riley R."/>
            <person name="Barry K."/>
            <person name="Blanchette R.A."/>
            <person name="Henrissat B."/>
            <person name="Martinez A.T."/>
            <person name="Otillar R."/>
            <person name="Spatafora J.W."/>
            <person name="Yadav J.S."/>
            <person name="Aerts A."/>
            <person name="Benoit I."/>
            <person name="Boyd A."/>
            <person name="Carlson A."/>
            <person name="Copeland A."/>
            <person name="Coutinho P.M."/>
            <person name="de Vries R.P."/>
            <person name="Ferreira P."/>
            <person name="Findley K."/>
            <person name="Foster B."/>
            <person name="Gaskell J."/>
            <person name="Glotzer D."/>
            <person name="Gorecki P."/>
            <person name="Heitman J."/>
            <person name="Hesse C."/>
            <person name="Hori C."/>
            <person name="Igarashi K."/>
            <person name="Jurgens J.A."/>
            <person name="Kallen N."/>
            <person name="Kersten P."/>
            <person name="Kohler A."/>
            <person name="Kuees U."/>
            <person name="Kumar T.K.A."/>
            <person name="Kuo A."/>
            <person name="LaButti K."/>
            <person name="Larrondo L.F."/>
            <person name="Lindquist E."/>
            <person name="Ling A."/>
            <person name="Lombard V."/>
            <person name="Lucas S."/>
            <person name="Lundell T."/>
            <person name="Martin R."/>
            <person name="McLaughlin D.J."/>
            <person name="Morgenstern I."/>
            <person name="Morin E."/>
            <person name="Murat C."/>
            <person name="Nagy L.G."/>
            <person name="Nolan M."/>
            <person name="Ohm R.A."/>
            <person name="Patyshakuliyeva A."/>
            <person name="Rokas A."/>
            <person name="Ruiz-Duenas F.J."/>
            <person name="Sabat G."/>
            <person name="Salamov A."/>
            <person name="Samejima M."/>
            <person name="Schmutz J."/>
            <person name="Slot J.C."/>
            <person name="St John F."/>
            <person name="Stenlid J."/>
            <person name="Sun H."/>
            <person name="Sun S."/>
            <person name="Syed K."/>
            <person name="Tsang A."/>
            <person name="Wiebenga A."/>
            <person name="Young D."/>
            <person name="Pisabarro A."/>
            <person name="Eastwood D.C."/>
            <person name="Martin F."/>
            <person name="Cullen D."/>
            <person name="Grigoriev I.V."/>
            <person name="Hibbett D.S."/>
        </authorList>
    </citation>
    <scope>NUCLEOTIDE SEQUENCE [LARGE SCALE GENOMIC DNA]</scope>
    <source>
        <strain evidence="5 6">MD-104</strain>
    </source>
</reference>
<dbReference type="Pfam" id="PF16113">
    <property type="entry name" value="ECH_2"/>
    <property type="match status" value="1"/>
</dbReference>
<keyword evidence="6" id="KW-1185">Reference proteome</keyword>
<dbReference type="GO" id="GO:0005739">
    <property type="term" value="C:mitochondrion"/>
    <property type="evidence" value="ECO:0007669"/>
    <property type="project" value="TreeGrafter"/>
</dbReference>
<dbReference type="PANTHER" id="PTHR43176:SF3">
    <property type="entry name" value="3-HYDROXYISOBUTYRYL-COA HYDROLASE, MITOCHONDRIAL"/>
    <property type="match status" value="1"/>
</dbReference>
<comment type="catalytic activity">
    <reaction evidence="1">
        <text>3-hydroxy-2-methylpropanoyl-CoA + H2O = 3-hydroxy-2-methylpropanoate + CoA + H(+)</text>
        <dbReference type="Rhea" id="RHEA:20888"/>
        <dbReference type="ChEBI" id="CHEBI:11805"/>
        <dbReference type="ChEBI" id="CHEBI:15377"/>
        <dbReference type="ChEBI" id="CHEBI:15378"/>
        <dbReference type="ChEBI" id="CHEBI:57287"/>
        <dbReference type="ChEBI" id="CHEBI:57340"/>
        <dbReference type="EC" id="3.1.2.4"/>
    </reaction>
</comment>
<dbReference type="EMBL" id="KB467942">
    <property type="protein sequence ID" value="PCH37709.1"/>
    <property type="molecule type" value="Genomic_DNA"/>
</dbReference>
<sequence>MSASAKVKTSSDEAPVLFKSDGCLRQYVLNRPLKLNALNEEMLNILRPKIEEWSQGKLPGIIVGTGVGRGFCAGGDVATVVLDAANPDTLPKAVGFFHREFEMDYILAAMPKPYVAVMDGITMGGGVGLAVNAPFRIATENTVFAMPETKIGYCPDVGASYFLPRVDGEIGTYLSLTSETLKGRAVYEHGFATHFVPSRRIPGLLERIASMEDPTGDQLDRLISEHSADQLPQGLDSPLVGATRVALDAAFGHDTVEEILIDLNKIAQDNAKNDDVRAWAKQTFETLHLRSPTSLKVALAAVRRGKSMTLLEALQMEVNIATAFCHGASPDFRTGVDHVLITKVKDQPRPRWSPGSVEEVPAEFIEREFFTNYTPEQSTAPRLQVPEWLAGHTKLISPMQYALPSEEEIRHMVDGSHASSGSTALTLDEVVAKFVALKNGKEGVKEKVLEVVGRRCYEDPDKHTDKKWLKWIH</sequence>
<dbReference type="InterPro" id="IPR018376">
    <property type="entry name" value="Enoyl-CoA_hyd/isom_CS"/>
</dbReference>
<dbReference type="AlphaFoldDB" id="A0A2H3JG26"/>
<dbReference type="GO" id="GO:0003860">
    <property type="term" value="F:3-hydroxyisobutyryl-CoA hydrolase activity"/>
    <property type="evidence" value="ECO:0007669"/>
    <property type="project" value="UniProtKB-EC"/>
</dbReference>
<dbReference type="PANTHER" id="PTHR43176">
    <property type="entry name" value="3-HYDROXYISOBUTYRYL-COA HYDROLASE-RELATED"/>
    <property type="match status" value="1"/>
</dbReference>
<dbReference type="EC" id="3.1.2.4" evidence="2"/>
<evidence type="ECO:0000313" key="6">
    <source>
        <dbReference type="Proteomes" id="UP000218811"/>
    </source>
</evidence>
<dbReference type="GO" id="GO:0006574">
    <property type="term" value="P:L-valine catabolic process"/>
    <property type="evidence" value="ECO:0007669"/>
    <property type="project" value="TreeGrafter"/>
</dbReference>
<dbReference type="InterPro" id="IPR029045">
    <property type="entry name" value="ClpP/crotonase-like_dom_sf"/>
</dbReference>
<dbReference type="Proteomes" id="UP000218811">
    <property type="component" value="Unassembled WGS sequence"/>
</dbReference>
<accession>A0A2H3JG26</accession>
<proteinExistence type="predicted"/>
<dbReference type="OMA" id="EVFTMEY"/>
<evidence type="ECO:0000256" key="3">
    <source>
        <dbReference type="ARBA" id="ARBA00022801"/>
    </source>
</evidence>
<name>A0A2H3JG26_WOLCO</name>
<dbReference type="SUPFAM" id="SSF52096">
    <property type="entry name" value="ClpP/crotonase"/>
    <property type="match status" value="1"/>
</dbReference>
<evidence type="ECO:0000256" key="1">
    <source>
        <dbReference type="ARBA" id="ARBA00001709"/>
    </source>
</evidence>
<dbReference type="NCBIfam" id="NF004127">
    <property type="entry name" value="PRK05617.1"/>
    <property type="match status" value="1"/>
</dbReference>
<dbReference type="STRING" id="742152.A0A2H3JG26"/>
<organism evidence="5 6">
    <name type="scientific">Wolfiporia cocos (strain MD-104)</name>
    <name type="common">Brown rot fungus</name>
    <dbReference type="NCBI Taxonomy" id="742152"/>
    <lineage>
        <taxon>Eukaryota</taxon>
        <taxon>Fungi</taxon>
        <taxon>Dikarya</taxon>
        <taxon>Basidiomycota</taxon>
        <taxon>Agaricomycotina</taxon>
        <taxon>Agaricomycetes</taxon>
        <taxon>Polyporales</taxon>
        <taxon>Phaeolaceae</taxon>
        <taxon>Wolfiporia</taxon>
    </lineage>
</organism>
<keyword evidence="3 5" id="KW-0378">Hydrolase</keyword>
<evidence type="ECO:0000256" key="2">
    <source>
        <dbReference type="ARBA" id="ARBA00011915"/>
    </source>
</evidence>